<dbReference type="PANTHER" id="PTHR18947">
    <property type="entry name" value="HOOK PROTEINS"/>
    <property type="match status" value="1"/>
</dbReference>
<dbReference type="GO" id="GO:0005815">
    <property type="term" value="C:microtubule organizing center"/>
    <property type="evidence" value="ECO:0007669"/>
    <property type="project" value="TreeGrafter"/>
</dbReference>
<proteinExistence type="predicted"/>
<sequence length="1192" mass="136627">MAVGGDVSILDINDLDSILTELDQGQFSEVKWEDFGLKAGLSQNTLEKIKTDNRGDTHQCLKKCLSCWLKRQDNVDDKGEPSWRRLAEILEELGERALADTIRGRRGVSSEEQQVCPVPTSGHSISLAKPLEKQFQQMLIEFLNILTRFVNQVFKRRQRLKDVKTCLAGIGHNQRNKKEIDEVQNESGLMYLLRSYCSLREFSIDIFGSLGIYIQLKTVHNSLLTFVCVIPHWLVEEMKDYVMKNGDLFKSKGVVEITVDGTIVFSVKPSLEPHQLPIENEEKEEESLQQNEEEAEEECIGTQEDRRSYACLMFYEKNSFIYFTAVPVKMLTALLEYIKDHHRFADIGPIHYFHFKWFNGFIELSFNENPPAGWTVIPLIKPCRLYQEDIDSFDGTDESIPPYCFISFQGSPDAVPTLHYPIPLVGVADPVTLFIHRTLKSTAPPVAPYTGLVYHEKKEEKHLMIFTAARLKDISNAVNCIEEQYPLARINQLIGFDFDSNHDRIELILDAPQDQSITGWTIEPHSTKLLKNQIDRFSFTKTLPSSCLVSFYSSPDAVPTLHYSVPLVGVAETKAIDLLLESAMTSLQMSYVGLIYYEWKGKEYLITFTASKKLNHLLKYIEEYHPLAEIGQVYNFSFSPSSGFIELLFNDSCKGWTVQPLVKPCRLYQKYIDKCGEANYLLPSSCLVSVYASPDAVPTLHYSVPLVGVADPVTIFIDRKLQLEKKEMKLQKYIESLHQELQVVYQSIVFLQEALTRANEQGSKVAIDHNKLVTMSKKLEEVLKEKQILTEDNEKLRAAVASNEVWIIEMEEEKEQLEEQYLIDKQITEESKTTFVVSDAYITEWEEENEKVKEQYLKEKQITKELKAKVSDNELYTAKLLKEKEQLQERVTSIDLMEKQLTEDNEKLRATVADKEVYIAEIEEDKKQVKEEKRKVEEEKQILTEDNEKLRATVADLEGKEEQYLKEKQIIIDDNQNLIAEKDKVIAKLTSQVEEQSQNEEQIIRGLKEKDLYIAKLWKERQEKSKETYSIGLQFNYLIPSMDNLDCLSDVQVAERKLFLIQGDRPQLMNWEKYGLRIGVQEDTLSPTDTVEAAVVALVGGQFQFPPNTVLVSAVYAVSLSKPLLKRLKLEIQHCIDLTGRPDLAQYLKFAIAPVSTPSLSYHFSIVEGGEFSSNSGYGSIDRKEYCLVCIL</sequence>
<dbReference type="GO" id="GO:0005737">
    <property type="term" value="C:cytoplasm"/>
    <property type="evidence" value="ECO:0007669"/>
    <property type="project" value="TreeGrafter"/>
</dbReference>
<dbReference type="Pfam" id="PF00531">
    <property type="entry name" value="Death"/>
    <property type="match status" value="1"/>
</dbReference>
<dbReference type="GO" id="GO:0031122">
    <property type="term" value="P:cytoplasmic microtubule organization"/>
    <property type="evidence" value="ECO:0007669"/>
    <property type="project" value="TreeGrafter"/>
</dbReference>
<name>A0A1X7TJ69_AMPQE</name>
<keyword evidence="1" id="KW-0175">Coiled coil</keyword>
<dbReference type="InParanoid" id="A0A1X7TJ69"/>
<organism evidence="4">
    <name type="scientific">Amphimedon queenslandica</name>
    <name type="common">Sponge</name>
    <dbReference type="NCBI Taxonomy" id="400682"/>
    <lineage>
        <taxon>Eukaryota</taxon>
        <taxon>Metazoa</taxon>
        <taxon>Porifera</taxon>
        <taxon>Demospongiae</taxon>
        <taxon>Heteroscleromorpha</taxon>
        <taxon>Haplosclerida</taxon>
        <taxon>Niphatidae</taxon>
        <taxon>Amphimedon</taxon>
    </lineage>
</organism>
<feature type="compositionally biased region" description="Acidic residues" evidence="2">
    <location>
        <begin position="279"/>
        <end position="299"/>
    </location>
</feature>
<feature type="coiled-coil region" evidence="1">
    <location>
        <begin position="905"/>
        <end position="1010"/>
    </location>
</feature>
<dbReference type="GO" id="GO:0007165">
    <property type="term" value="P:signal transduction"/>
    <property type="evidence" value="ECO:0007669"/>
    <property type="project" value="InterPro"/>
</dbReference>
<dbReference type="CDD" id="cd01670">
    <property type="entry name" value="Death"/>
    <property type="match status" value="1"/>
</dbReference>
<feature type="domain" description="Death" evidence="3">
    <location>
        <begin position="31"/>
        <end position="106"/>
    </location>
</feature>
<reference evidence="4" key="1">
    <citation type="submission" date="2017-05" db="UniProtKB">
        <authorList>
            <consortium name="EnsemblMetazoa"/>
        </authorList>
    </citation>
    <scope>IDENTIFICATION</scope>
</reference>
<dbReference type="EnsemblMetazoa" id="Aqu2.1.14600_001">
    <property type="protein sequence ID" value="Aqu2.1.14600_001"/>
    <property type="gene ID" value="Aqu2.1.14600"/>
</dbReference>
<evidence type="ECO:0000256" key="2">
    <source>
        <dbReference type="SAM" id="MobiDB-lite"/>
    </source>
</evidence>
<dbReference type="eggNOG" id="ENOG502TCXC">
    <property type="taxonomic scope" value="Eukaryota"/>
</dbReference>
<evidence type="ECO:0000256" key="1">
    <source>
        <dbReference type="SAM" id="Coils"/>
    </source>
</evidence>
<dbReference type="GO" id="GO:0051959">
    <property type="term" value="F:dynein light intermediate chain binding"/>
    <property type="evidence" value="ECO:0007669"/>
    <property type="project" value="TreeGrafter"/>
</dbReference>
<protein>
    <recommendedName>
        <fullName evidence="3">Death domain-containing protein</fullName>
    </recommendedName>
</protein>
<dbReference type="PROSITE" id="PS50017">
    <property type="entry name" value="DEATH_DOMAIN"/>
    <property type="match status" value="1"/>
</dbReference>
<dbReference type="InterPro" id="IPR000488">
    <property type="entry name" value="Death_dom"/>
</dbReference>
<dbReference type="GO" id="GO:0008017">
    <property type="term" value="F:microtubule binding"/>
    <property type="evidence" value="ECO:0007669"/>
    <property type="project" value="TreeGrafter"/>
</dbReference>
<evidence type="ECO:0000313" key="4">
    <source>
        <dbReference type="EnsemblMetazoa" id="Aqu2.1.14600_001"/>
    </source>
</evidence>
<accession>A0A1X7TJ69</accession>
<evidence type="ECO:0000259" key="3">
    <source>
        <dbReference type="PROSITE" id="PS50017"/>
    </source>
</evidence>
<dbReference type="OrthoDB" id="5973910at2759"/>
<feature type="coiled-coil region" evidence="1">
    <location>
        <begin position="772"/>
        <end position="862"/>
    </location>
</feature>
<feature type="region of interest" description="Disordered" evidence="2">
    <location>
        <begin position="276"/>
        <end position="300"/>
    </location>
</feature>
<dbReference type="PANTHER" id="PTHR18947:SF28">
    <property type="entry name" value="GIRDIN, ISOFORM A"/>
    <property type="match status" value="1"/>
</dbReference>
<dbReference type="InterPro" id="IPR011029">
    <property type="entry name" value="DEATH-like_dom_sf"/>
</dbReference>
<dbReference type="SUPFAM" id="SSF47986">
    <property type="entry name" value="DEATH domain"/>
    <property type="match status" value="1"/>
</dbReference>
<dbReference type="AlphaFoldDB" id="A0A1X7TJ69"/>
<dbReference type="Gene3D" id="1.10.533.10">
    <property type="entry name" value="Death Domain, Fas"/>
    <property type="match status" value="1"/>
</dbReference>
<dbReference type="GO" id="GO:0030705">
    <property type="term" value="P:cytoskeleton-dependent intracellular transport"/>
    <property type="evidence" value="ECO:0007669"/>
    <property type="project" value="TreeGrafter"/>
</dbReference>